<dbReference type="STRING" id="394096.DB31_2644"/>
<reference evidence="1 2" key="1">
    <citation type="submission" date="2014-04" db="EMBL/GenBank/DDBJ databases">
        <title>Genome assembly of Hyalangium minutum DSM 14724.</title>
        <authorList>
            <person name="Sharma G."/>
            <person name="Subramanian S."/>
        </authorList>
    </citation>
    <scope>NUCLEOTIDE SEQUENCE [LARGE SCALE GENOMIC DNA]</scope>
    <source>
        <strain evidence="1 2">DSM 14724</strain>
    </source>
</reference>
<dbReference type="AlphaFoldDB" id="A0A085W763"/>
<name>A0A085W763_9BACT</name>
<dbReference type="Proteomes" id="UP000028725">
    <property type="component" value="Unassembled WGS sequence"/>
</dbReference>
<gene>
    <name evidence="1" type="ORF">DB31_2644</name>
</gene>
<proteinExistence type="predicted"/>
<evidence type="ECO:0000313" key="1">
    <source>
        <dbReference type="EMBL" id="KFE63526.1"/>
    </source>
</evidence>
<organism evidence="1 2">
    <name type="scientific">Hyalangium minutum</name>
    <dbReference type="NCBI Taxonomy" id="394096"/>
    <lineage>
        <taxon>Bacteria</taxon>
        <taxon>Pseudomonadati</taxon>
        <taxon>Myxococcota</taxon>
        <taxon>Myxococcia</taxon>
        <taxon>Myxococcales</taxon>
        <taxon>Cystobacterineae</taxon>
        <taxon>Archangiaceae</taxon>
        <taxon>Hyalangium</taxon>
    </lineage>
</organism>
<evidence type="ECO:0000313" key="2">
    <source>
        <dbReference type="Proteomes" id="UP000028725"/>
    </source>
</evidence>
<dbReference type="EMBL" id="JMCB01000017">
    <property type="protein sequence ID" value="KFE63526.1"/>
    <property type="molecule type" value="Genomic_DNA"/>
</dbReference>
<accession>A0A085W763</accession>
<protein>
    <submittedName>
        <fullName evidence="1">Uncharacterized protein</fullName>
    </submittedName>
</protein>
<keyword evidence="2" id="KW-1185">Reference proteome</keyword>
<comment type="caution">
    <text evidence="1">The sequence shown here is derived from an EMBL/GenBank/DDBJ whole genome shotgun (WGS) entry which is preliminary data.</text>
</comment>
<sequence>MHPTADTVSDLVDDLGHLVSGHGAGCSPEGGPSGSIRTRAAWVLAECRTGGGRR</sequence>